<dbReference type="Pfam" id="PF03151">
    <property type="entry name" value="TPT"/>
    <property type="match status" value="1"/>
</dbReference>
<feature type="transmembrane region" description="Helical" evidence="5">
    <location>
        <begin position="143"/>
        <end position="161"/>
    </location>
</feature>
<sequence length="336" mass="35650">MAGAPDSVALLLFFVFWYAGNMKYNEYNTAALTAVGGKTSGLTMTVATMQLGVCLVYAIITWAVQLNPARLFGLQMPEKQNVPQVTKGDLIKSIPLAFCAAGAHAATVFALGGDPLFGQIVKSAEPVLAAIVGTVFYAKAPSFYKVCCLPIIVGGVAFASLKKGADGSYSLKFDATALIFGMLANAFAAFKGGENTKLMSDKGVAQRYGGVGNQFAVTQIVGFFILLPIMFATEGEMFGTFLEKLKTEPSLQYNLIMSGLCFYIYNELATYTLQVTGAVTASVANTAKRVIVMVYMAAVTGTVLTDEQKLGSGIAISGVLLYSLIDDLLKPKKKVD</sequence>
<protein>
    <recommendedName>
        <fullName evidence="6">Sugar phosphate transporter domain-containing protein</fullName>
    </recommendedName>
</protein>
<dbReference type="InterPro" id="IPR037185">
    <property type="entry name" value="EmrE-like"/>
</dbReference>
<keyword evidence="3 5" id="KW-1133">Transmembrane helix</keyword>
<evidence type="ECO:0000256" key="1">
    <source>
        <dbReference type="ARBA" id="ARBA00004141"/>
    </source>
</evidence>
<dbReference type="AlphaFoldDB" id="A0ABD3NQG3"/>
<evidence type="ECO:0000259" key="6">
    <source>
        <dbReference type="Pfam" id="PF03151"/>
    </source>
</evidence>
<dbReference type="EMBL" id="JALLAZ020001282">
    <property type="protein sequence ID" value="KAL3777524.1"/>
    <property type="molecule type" value="Genomic_DNA"/>
</dbReference>
<evidence type="ECO:0000313" key="8">
    <source>
        <dbReference type="Proteomes" id="UP001530315"/>
    </source>
</evidence>
<feature type="domain" description="Sugar phosphate transporter" evidence="6">
    <location>
        <begin position="10"/>
        <end position="323"/>
    </location>
</feature>
<evidence type="ECO:0000256" key="5">
    <source>
        <dbReference type="SAM" id="Phobius"/>
    </source>
</evidence>
<accession>A0ABD3NQG3</accession>
<keyword evidence="2 5" id="KW-0812">Transmembrane</keyword>
<dbReference type="InterPro" id="IPR050186">
    <property type="entry name" value="TPT_transporter"/>
</dbReference>
<evidence type="ECO:0000313" key="7">
    <source>
        <dbReference type="EMBL" id="KAL3777524.1"/>
    </source>
</evidence>
<keyword evidence="8" id="KW-1185">Reference proteome</keyword>
<comment type="caution">
    <text evidence="7">The sequence shown here is derived from an EMBL/GenBank/DDBJ whole genome shotgun (WGS) entry which is preliminary data.</text>
</comment>
<organism evidence="7 8">
    <name type="scientific">Stephanodiscus triporus</name>
    <dbReference type="NCBI Taxonomy" id="2934178"/>
    <lineage>
        <taxon>Eukaryota</taxon>
        <taxon>Sar</taxon>
        <taxon>Stramenopiles</taxon>
        <taxon>Ochrophyta</taxon>
        <taxon>Bacillariophyta</taxon>
        <taxon>Coscinodiscophyceae</taxon>
        <taxon>Thalassiosirophycidae</taxon>
        <taxon>Stephanodiscales</taxon>
        <taxon>Stephanodiscaceae</taxon>
        <taxon>Stephanodiscus</taxon>
    </lineage>
</organism>
<dbReference type="SUPFAM" id="SSF103481">
    <property type="entry name" value="Multidrug resistance efflux transporter EmrE"/>
    <property type="match status" value="1"/>
</dbReference>
<feature type="transmembrane region" description="Helical" evidence="5">
    <location>
        <begin position="46"/>
        <end position="69"/>
    </location>
</feature>
<name>A0ABD3NQG3_9STRA</name>
<keyword evidence="4 5" id="KW-0472">Membrane</keyword>
<dbReference type="InterPro" id="IPR004853">
    <property type="entry name" value="Sugar_P_trans_dom"/>
</dbReference>
<comment type="subcellular location">
    <subcellularLocation>
        <location evidence="1">Membrane</location>
        <topology evidence="1">Multi-pass membrane protein</topology>
    </subcellularLocation>
</comment>
<evidence type="ECO:0000256" key="2">
    <source>
        <dbReference type="ARBA" id="ARBA00022692"/>
    </source>
</evidence>
<proteinExistence type="predicted"/>
<feature type="transmembrane region" description="Helical" evidence="5">
    <location>
        <begin position="173"/>
        <end position="190"/>
    </location>
</feature>
<reference evidence="7 8" key="1">
    <citation type="submission" date="2024-10" db="EMBL/GenBank/DDBJ databases">
        <title>Updated reference genomes for cyclostephanoid diatoms.</title>
        <authorList>
            <person name="Roberts W.R."/>
            <person name="Alverson A.J."/>
        </authorList>
    </citation>
    <scope>NUCLEOTIDE SEQUENCE [LARGE SCALE GENOMIC DNA]</scope>
    <source>
        <strain evidence="7 8">AJA276-08</strain>
    </source>
</reference>
<evidence type="ECO:0000256" key="3">
    <source>
        <dbReference type="ARBA" id="ARBA00022989"/>
    </source>
</evidence>
<dbReference type="GO" id="GO:0016020">
    <property type="term" value="C:membrane"/>
    <property type="evidence" value="ECO:0007669"/>
    <property type="project" value="UniProtKB-SubCell"/>
</dbReference>
<dbReference type="Proteomes" id="UP001530315">
    <property type="component" value="Unassembled WGS sequence"/>
</dbReference>
<feature type="transmembrane region" description="Helical" evidence="5">
    <location>
        <begin position="211"/>
        <end position="231"/>
    </location>
</feature>
<dbReference type="PANTHER" id="PTHR11132">
    <property type="entry name" value="SOLUTE CARRIER FAMILY 35"/>
    <property type="match status" value="1"/>
</dbReference>
<gene>
    <name evidence="7" type="ORF">ACHAW5_001339</name>
</gene>
<evidence type="ECO:0000256" key="4">
    <source>
        <dbReference type="ARBA" id="ARBA00023136"/>
    </source>
</evidence>